<gene>
    <name evidence="2" type="ORF">ECRA1380_LOCUS2355</name>
</gene>
<dbReference type="AlphaFoldDB" id="A0A7S3K881"/>
<dbReference type="InterPro" id="IPR050620">
    <property type="entry name" value="Thioredoxin_H-type-like"/>
</dbReference>
<dbReference type="PANTHER" id="PTHR10438:SF405">
    <property type="entry name" value="THIOREDOXIN DOMAIN-CONTAINING PROTEIN"/>
    <property type="match status" value="1"/>
</dbReference>
<feature type="domain" description="Thioredoxin" evidence="1">
    <location>
        <begin position="48"/>
        <end position="127"/>
    </location>
</feature>
<sequence length="179" mass="21812">MFLTRSVLNKRLFQYGTRAMHYDAKNNVHIPESLEDIRKHHDKTRPTYMMLYFHADWNPTCEEIEDKYHKFCVDNGTWTHYKIDTDAQKRIKFFYDVKCEPSFFIFLNGMLMKRIIGYNFEHIKKNLEYTIEAHHGKFDYHDGVKDKWVDYYTQVDLQEAEVERDRDPSRQGLLFEEHL</sequence>
<protein>
    <recommendedName>
        <fullName evidence="1">Thioredoxin domain-containing protein</fullName>
    </recommendedName>
</protein>
<organism evidence="2">
    <name type="scientific">Euplotes crassus</name>
    <dbReference type="NCBI Taxonomy" id="5936"/>
    <lineage>
        <taxon>Eukaryota</taxon>
        <taxon>Sar</taxon>
        <taxon>Alveolata</taxon>
        <taxon>Ciliophora</taxon>
        <taxon>Intramacronucleata</taxon>
        <taxon>Spirotrichea</taxon>
        <taxon>Hypotrichia</taxon>
        <taxon>Euplotida</taxon>
        <taxon>Euplotidae</taxon>
        <taxon>Moneuplotes</taxon>
    </lineage>
</organism>
<dbReference type="EMBL" id="HBIK01004798">
    <property type="protein sequence ID" value="CAE0377400.1"/>
    <property type="molecule type" value="Transcribed_RNA"/>
</dbReference>
<name>A0A7S3K881_EUPCR</name>
<dbReference type="SUPFAM" id="SSF52833">
    <property type="entry name" value="Thioredoxin-like"/>
    <property type="match status" value="1"/>
</dbReference>
<proteinExistence type="predicted"/>
<dbReference type="InterPro" id="IPR036249">
    <property type="entry name" value="Thioredoxin-like_sf"/>
</dbReference>
<accession>A0A7S3K881</accession>
<dbReference type="InterPro" id="IPR013766">
    <property type="entry name" value="Thioredoxin_domain"/>
</dbReference>
<dbReference type="CDD" id="cd02947">
    <property type="entry name" value="TRX_family"/>
    <property type="match status" value="1"/>
</dbReference>
<dbReference type="PANTHER" id="PTHR10438">
    <property type="entry name" value="THIOREDOXIN"/>
    <property type="match status" value="1"/>
</dbReference>
<evidence type="ECO:0000313" key="2">
    <source>
        <dbReference type="EMBL" id="CAE0377400.1"/>
    </source>
</evidence>
<evidence type="ECO:0000259" key="1">
    <source>
        <dbReference type="Pfam" id="PF00085"/>
    </source>
</evidence>
<dbReference type="Gene3D" id="3.40.30.10">
    <property type="entry name" value="Glutaredoxin"/>
    <property type="match status" value="1"/>
</dbReference>
<dbReference type="Pfam" id="PF00085">
    <property type="entry name" value="Thioredoxin"/>
    <property type="match status" value="1"/>
</dbReference>
<reference evidence="2" key="1">
    <citation type="submission" date="2021-01" db="EMBL/GenBank/DDBJ databases">
        <authorList>
            <person name="Corre E."/>
            <person name="Pelletier E."/>
            <person name="Niang G."/>
            <person name="Scheremetjew M."/>
            <person name="Finn R."/>
            <person name="Kale V."/>
            <person name="Holt S."/>
            <person name="Cochrane G."/>
            <person name="Meng A."/>
            <person name="Brown T."/>
            <person name="Cohen L."/>
        </authorList>
    </citation>
    <scope>NUCLEOTIDE SEQUENCE</scope>
    <source>
        <strain evidence="2">CT5</strain>
    </source>
</reference>